<dbReference type="PANTHER" id="PTHR12022:SF0">
    <property type="entry name" value="CYTOCHROME B-C1 COMPLEX SUBUNIT 7"/>
    <property type="match status" value="1"/>
</dbReference>
<sequence>MASITSIVKTADFILSRPTLSKIITPIAKTFVSYAGYREMGLKFNDLLLEETPIMQKAISRLPADESYARNYRFITAHQLSLSHQLLPESKAVKPEEDTNYLVPYILEAEKEAFEKAELDSIVITK</sequence>
<dbReference type="GO" id="GO:0006122">
    <property type="term" value="P:mitochondrial electron transport, ubiquinol to cytochrome c"/>
    <property type="evidence" value="ECO:0007669"/>
    <property type="project" value="InterPro"/>
</dbReference>
<comment type="function">
    <text evidence="9">Component of the ubiquinol-cytochrome c oxidoreductase, a multisubunit transmembrane complex that is part of the mitochondrial electron transport chain which drives oxidative phosphorylation.</text>
</comment>
<dbReference type="InterPro" id="IPR036544">
    <property type="entry name" value="QCR7_sf"/>
</dbReference>
<evidence type="ECO:0000256" key="2">
    <source>
        <dbReference type="ARBA" id="ARBA00008554"/>
    </source>
</evidence>
<evidence type="ECO:0000256" key="1">
    <source>
        <dbReference type="ARBA" id="ARBA00004443"/>
    </source>
</evidence>
<dbReference type="PANTHER" id="PTHR12022">
    <property type="entry name" value="UBIQUINOL-CYTOCHROME C REDUCTASE COMPLEX 14 KD PROTEIN"/>
    <property type="match status" value="1"/>
</dbReference>
<dbReference type="Gene3D" id="1.10.1090.10">
    <property type="entry name" value="Cytochrome b-c1 complex subunit 7"/>
    <property type="match status" value="1"/>
</dbReference>
<dbReference type="FunFam" id="1.10.1090.10:FF:000001">
    <property type="entry name" value="Cytochrome b-c1 complex subunit 7"/>
    <property type="match status" value="1"/>
</dbReference>
<evidence type="ECO:0000256" key="5">
    <source>
        <dbReference type="ARBA" id="ARBA00022792"/>
    </source>
</evidence>
<evidence type="ECO:0000256" key="9">
    <source>
        <dbReference type="PIRNR" id="PIRNR000022"/>
    </source>
</evidence>
<comment type="caution">
    <text evidence="10">The sequence shown here is derived from an EMBL/GenBank/DDBJ whole genome shotgun (WGS) entry which is preliminary data.</text>
</comment>
<reference evidence="10" key="1">
    <citation type="submission" date="2022-03" db="EMBL/GenBank/DDBJ databases">
        <authorList>
            <person name="Legras J.-L."/>
            <person name="Devillers H."/>
            <person name="Grondin C."/>
        </authorList>
    </citation>
    <scope>NUCLEOTIDE SEQUENCE</scope>
    <source>
        <strain evidence="10">CLIB 1423</strain>
    </source>
</reference>
<dbReference type="PIRSF" id="PIRSF000022">
    <property type="entry name" value="Bc1_14K"/>
    <property type="match status" value="1"/>
</dbReference>
<dbReference type="OrthoDB" id="425749at2759"/>
<keyword evidence="4 9" id="KW-0679">Respiratory chain</keyword>
<evidence type="ECO:0000256" key="4">
    <source>
        <dbReference type="ARBA" id="ARBA00022660"/>
    </source>
</evidence>
<dbReference type="Proteomes" id="UP000837801">
    <property type="component" value="Unassembled WGS sequence"/>
</dbReference>
<keyword evidence="8 9" id="KW-0472">Membrane</keyword>
<organism evidence="10 11">
    <name type="scientific">[Candida] railenensis</name>
    <dbReference type="NCBI Taxonomy" id="45579"/>
    <lineage>
        <taxon>Eukaryota</taxon>
        <taxon>Fungi</taxon>
        <taxon>Dikarya</taxon>
        <taxon>Ascomycota</taxon>
        <taxon>Saccharomycotina</taxon>
        <taxon>Pichiomycetes</taxon>
        <taxon>Debaryomycetaceae</taxon>
        <taxon>Kurtzmaniella</taxon>
    </lineage>
</organism>
<evidence type="ECO:0000256" key="7">
    <source>
        <dbReference type="ARBA" id="ARBA00023128"/>
    </source>
</evidence>
<gene>
    <name evidence="10" type="primary">QCR7</name>
    <name evidence="10" type="ORF">CLIB1423_12S00716</name>
</gene>
<evidence type="ECO:0000313" key="11">
    <source>
        <dbReference type="Proteomes" id="UP000837801"/>
    </source>
</evidence>
<dbReference type="GO" id="GO:0005743">
    <property type="term" value="C:mitochondrial inner membrane"/>
    <property type="evidence" value="ECO:0007669"/>
    <property type="project" value="UniProtKB-SubCell"/>
</dbReference>
<accession>A0A9P0QRM2</accession>
<evidence type="ECO:0000256" key="6">
    <source>
        <dbReference type="ARBA" id="ARBA00022982"/>
    </source>
</evidence>
<keyword evidence="6 9" id="KW-0249">Electron transport</keyword>
<protein>
    <recommendedName>
        <fullName evidence="9">Cytochrome b-c1 complex subunit 7</fullName>
    </recommendedName>
</protein>
<keyword evidence="11" id="KW-1185">Reference proteome</keyword>
<keyword evidence="5 9" id="KW-0999">Mitochondrion inner membrane</keyword>
<dbReference type="EMBL" id="CAKXYY010000012">
    <property type="protein sequence ID" value="CAH2353687.1"/>
    <property type="molecule type" value="Genomic_DNA"/>
</dbReference>
<dbReference type="InterPro" id="IPR003197">
    <property type="entry name" value="QCR7"/>
</dbReference>
<name>A0A9P0QRM2_9ASCO</name>
<evidence type="ECO:0000256" key="3">
    <source>
        <dbReference type="ARBA" id="ARBA00022448"/>
    </source>
</evidence>
<keyword evidence="3 9" id="KW-0813">Transport</keyword>
<keyword evidence="7 9" id="KW-0496">Mitochondrion</keyword>
<dbReference type="Pfam" id="PF02271">
    <property type="entry name" value="UCR_14kD"/>
    <property type="match status" value="1"/>
</dbReference>
<comment type="subcellular location">
    <subcellularLocation>
        <location evidence="1">Mitochondrion inner membrane</location>
        <topology evidence="1">Peripheral membrane protein</topology>
        <orientation evidence="1">Matrix side</orientation>
    </subcellularLocation>
</comment>
<dbReference type="SUPFAM" id="SSF81524">
    <property type="entry name" value="14 kDa protein of cytochrome bc1 complex (Ubiquinol-cytochrome c reductase)"/>
    <property type="match status" value="1"/>
</dbReference>
<evidence type="ECO:0000313" key="10">
    <source>
        <dbReference type="EMBL" id="CAH2353687.1"/>
    </source>
</evidence>
<dbReference type="AlphaFoldDB" id="A0A9P0QRM2"/>
<dbReference type="GO" id="GO:0045275">
    <property type="term" value="C:respiratory chain complex III"/>
    <property type="evidence" value="ECO:0007669"/>
    <property type="project" value="InterPro"/>
</dbReference>
<proteinExistence type="inferred from homology"/>
<evidence type="ECO:0000256" key="8">
    <source>
        <dbReference type="ARBA" id="ARBA00023136"/>
    </source>
</evidence>
<comment type="similarity">
    <text evidence="2 9">Belongs to the UQCRB/QCR7 family.</text>
</comment>